<protein>
    <submittedName>
        <fullName evidence="4">Nephrocystin-4</fullName>
    </submittedName>
</protein>
<evidence type="ECO:0000313" key="3">
    <source>
        <dbReference type="Proteomes" id="UP000887561"/>
    </source>
</evidence>
<evidence type="ECO:0000259" key="2">
    <source>
        <dbReference type="Pfam" id="PF26186"/>
    </source>
</evidence>
<reference evidence="4" key="1">
    <citation type="submission" date="2022-11" db="UniProtKB">
        <authorList>
            <consortium name="WormBaseParasite"/>
        </authorList>
    </citation>
    <scope>IDENTIFICATION</scope>
</reference>
<organism evidence="3 4">
    <name type="scientific">Meloidogyne javanica</name>
    <name type="common">Root-knot nematode worm</name>
    <dbReference type="NCBI Taxonomy" id="6303"/>
    <lineage>
        <taxon>Eukaryota</taxon>
        <taxon>Metazoa</taxon>
        <taxon>Ecdysozoa</taxon>
        <taxon>Nematoda</taxon>
        <taxon>Chromadorea</taxon>
        <taxon>Rhabditida</taxon>
        <taxon>Tylenchina</taxon>
        <taxon>Tylenchomorpha</taxon>
        <taxon>Tylenchoidea</taxon>
        <taxon>Meloidogynidae</taxon>
        <taxon>Meloidogyninae</taxon>
        <taxon>Meloidogyne</taxon>
        <taxon>Meloidogyne incognita group</taxon>
    </lineage>
</organism>
<sequence>MSADIWHRSGSNPLPLEYSLHTRESLHVLELDGIEFKQFLDGTYFLSLCFYDFRSGCFLGKQLVLDCISTASHINIKKNIIASSSADNESLVIVIELTNRDKNSLGWTVLPLKDVVEQIGPVGLDATSRYKPMLQRLPLFSGSCQMLFLASSYQQLQLNLNRTDGVLSAHKRLCTTQINFPLPLFHFILQSSVDDESGLQKMSAILDNILLSFSNANQSVCDSVILDLLSREFYYSMNEKSIQGLSSFRILERRLLIGSHNGLTFLEEPICLLLEPLPFISSQGGSFSHPRSAENLEFGVRQCVRFRSLPVQPELAILVGGPRFSPFQTGSCFRDLSTLPSPSGSDQFAPLTSNRFRIDIIQLKLIFKDLGEDNLSTPEPSRTPSNRLVQVRTPPQSDRILKVKDGELSQRYKTTDTSKLPERNLEVLPMTDHETIENDASLLMPTKIHPEKPLVIQSQKSENYGAIFSELPLGRISALPRTFIPLLSKFPSITSSGGPALKAVDVDTQNEKHTDMELEFGQRRWPASEFCLQFLAYCPTNGGFPQAQTPLKLFFTFQFYRFQQFITESLFTNCNEDNGAPQPLILWRQDASEHKPQPGLSLRFVVDGAQQQDFCTYLLERHLILHVWEADSIFHLGVASIPLKYLLRQGSSGVQCSLQCQVFQPGFSPDLSLSQGPIINGVLLLRLANIGLSTVNAINMKSSSTVIKRVRQLHKGQETPLNIS</sequence>
<dbReference type="GO" id="GO:0005856">
    <property type="term" value="C:cytoskeleton"/>
    <property type="evidence" value="ECO:0007669"/>
    <property type="project" value="InterPro"/>
</dbReference>
<dbReference type="Proteomes" id="UP000887561">
    <property type="component" value="Unplaced"/>
</dbReference>
<dbReference type="Pfam" id="PF26186">
    <property type="entry name" value="NPHP4_C2_3rd"/>
    <property type="match status" value="1"/>
</dbReference>
<dbReference type="InterPro" id="IPR058765">
    <property type="entry name" value="NPHP4_C2-like"/>
</dbReference>
<keyword evidence="3" id="KW-1185">Reference proteome</keyword>
<dbReference type="GO" id="GO:0097730">
    <property type="term" value="C:non-motile cilium"/>
    <property type="evidence" value="ECO:0007669"/>
    <property type="project" value="InterPro"/>
</dbReference>
<name>A0A915LMW4_MELJA</name>
<evidence type="ECO:0000256" key="1">
    <source>
        <dbReference type="SAM" id="MobiDB-lite"/>
    </source>
</evidence>
<dbReference type="InterPro" id="IPR029775">
    <property type="entry name" value="NPHP4"/>
</dbReference>
<proteinExistence type="predicted"/>
<dbReference type="PANTHER" id="PTHR31043">
    <property type="entry name" value="NEPHROCYSTIN-4"/>
    <property type="match status" value="1"/>
</dbReference>
<dbReference type="AlphaFoldDB" id="A0A915LMW4"/>
<dbReference type="GO" id="GO:0090090">
    <property type="term" value="P:negative regulation of canonical Wnt signaling pathway"/>
    <property type="evidence" value="ECO:0007669"/>
    <property type="project" value="InterPro"/>
</dbReference>
<dbReference type="PANTHER" id="PTHR31043:SF3">
    <property type="entry name" value="NEPHROCYSTIN-4"/>
    <property type="match status" value="1"/>
</dbReference>
<feature type="region of interest" description="Disordered" evidence="1">
    <location>
        <begin position="372"/>
        <end position="391"/>
    </location>
</feature>
<feature type="domain" description="NPHP4 C2-like" evidence="2">
    <location>
        <begin position="527"/>
        <end position="675"/>
    </location>
</feature>
<dbReference type="WBParaSite" id="scaffold14356_cov271.g17405">
    <property type="protein sequence ID" value="scaffold14356_cov271.g17405"/>
    <property type="gene ID" value="scaffold14356_cov271.g17405"/>
</dbReference>
<accession>A0A915LMW4</accession>
<feature type="compositionally biased region" description="Polar residues" evidence="1">
    <location>
        <begin position="374"/>
        <end position="391"/>
    </location>
</feature>
<evidence type="ECO:0000313" key="4">
    <source>
        <dbReference type="WBParaSite" id="scaffold14356_cov271.g17405"/>
    </source>
</evidence>